<dbReference type="Pfam" id="PF00106">
    <property type="entry name" value="adh_short"/>
    <property type="match status" value="1"/>
</dbReference>
<name>A0ABN0RAQ2_MYCUL</name>
<dbReference type="SUPFAM" id="SSF51735">
    <property type="entry name" value="NAD(P)-binding Rossmann-fold domains"/>
    <property type="match status" value="1"/>
</dbReference>
<dbReference type="Gene3D" id="3.40.50.720">
    <property type="entry name" value="NAD(P)-binding Rossmann-like Domain"/>
    <property type="match status" value="1"/>
</dbReference>
<accession>A0ABN0RAQ2</accession>
<sequence length="84" mass="9034">MPDSIPGHFGDSHRRRRRATFNVNLFGAVALTLALLPAPRSARGQVVFINSGPGQRSPDGSYSASKFALGHLLTRCAPMSPRFA</sequence>
<protein>
    <submittedName>
        <fullName evidence="1">Short chain dehydrogenase family protein</fullName>
    </submittedName>
</protein>
<evidence type="ECO:0000313" key="2">
    <source>
        <dbReference type="Proteomes" id="UP000020681"/>
    </source>
</evidence>
<comment type="caution">
    <text evidence="1">The sequence shown here is derived from an EMBL/GenBank/DDBJ whole genome shotgun (WGS) entry which is preliminary data.</text>
</comment>
<keyword evidence="2" id="KW-1185">Reference proteome</keyword>
<dbReference type="InterPro" id="IPR036291">
    <property type="entry name" value="NAD(P)-bd_dom_sf"/>
</dbReference>
<dbReference type="InterPro" id="IPR002347">
    <property type="entry name" value="SDR_fam"/>
</dbReference>
<evidence type="ECO:0000313" key="1">
    <source>
        <dbReference type="EMBL" id="EUA93941.1"/>
    </source>
</evidence>
<gene>
    <name evidence="1" type="ORF">I551_8785</name>
</gene>
<dbReference type="Proteomes" id="UP000020681">
    <property type="component" value="Unassembled WGS sequence"/>
</dbReference>
<dbReference type="EMBL" id="JAOL01000030">
    <property type="protein sequence ID" value="EUA93941.1"/>
    <property type="molecule type" value="Genomic_DNA"/>
</dbReference>
<proteinExistence type="predicted"/>
<reference evidence="1 2" key="1">
    <citation type="submission" date="2014-01" db="EMBL/GenBank/DDBJ databases">
        <authorList>
            <person name="Dobos K."/>
            <person name="Lenaerts A."/>
            <person name="Ordway D."/>
            <person name="DeGroote M.A."/>
            <person name="Parker T."/>
            <person name="Sizemore C."/>
            <person name="Tallon L.J."/>
            <person name="Sadzewicz L.K."/>
            <person name="Sengamalay N."/>
            <person name="Fraser C.M."/>
            <person name="Hine E."/>
            <person name="Shefchek K.A."/>
            <person name="Das S.P."/>
            <person name="Tettelin H."/>
        </authorList>
    </citation>
    <scope>NUCLEOTIDE SEQUENCE [LARGE SCALE GENOMIC DNA]</scope>
    <source>
        <strain evidence="1 2">Harvey</strain>
    </source>
</reference>
<organism evidence="1 2">
    <name type="scientific">Mycobacterium ulcerans str. Harvey</name>
    <dbReference type="NCBI Taxonomy" id="1299332"/>
    <lineage>
        <taxon>Bacteria</taxon>
        <taxon>Bacillati</taxon>
        <taxon>Actinomycetota</taxon>
        <taxon>Actinomycetes</taxon>
        <taxon>Mycobacteriales</taxon>
        <taxon>Mycobacteriaceae</taxon>
        <taxon>Mycobacterium</taxon>
        <taxon>Mycobacterium ulcerans group</taxon>
    </lineage>
</organism>